<dbReference type="PANTHER" id="PTHR34046:SF19">
    <property type="entry name" value="RAPIDLY ELICITED PROTEIN, PUTATIVE-RELATED"/>
    <property type="match status" value="1"/>
</dbReference>
<dbReference type="FunCoup" id="A0A1Q3CSK9">
    <property type="interactions" value="1"/>
</dbReference>
<dbReference type="InParanoid" id="A0A1Q3CSK9"/>
<organism evidence="1 2">
    <name type="scientific">Cephalotus follicularis</name>
    <name type="common">Albany pitcher plant</name>
    <dbReference type="NCBI Taxonomy" id="3775"/>
    <lineage>
        <taxon>Eukaryota</taxon>
        <taxon>Viridiplantae</taxon>
        <taxon>Streptophyta</taxon>
        <taxon>Embryophyta</taxon>
        <taxon>Tracheophyta</taxon>
        <taxon>Spermatophyta</taxon>
        <taxon>Magnoliopsida</taxon>
        <taxon>eudicotyledons</taxon>
        <taxon>Gunneridae</taxon>
        <taxon>Pentapetalae</taxon>
        <taxon>rosids</taxon>
        <taxon>fabids</taxon>
        <taxon>Oxalidales</taxon>
        <taxon>Cephalotaceae</taxon>
        <taxon>Cephalotus</taxon>
    </lineage>
</organism>
<keyword evidence="2" id="KW-1185">Reference proteome</keyword>
<name>A0A1Q3CSK9_CEPFO</name>
<dbReference type="PANTHER" id="PTHR34046">
    <property type="entry name" value="OS06G0218800 PROTEIN"/>
    <property type="match status" value="1"/>
</dbReference>
<evidence type="ECO:0000313" key="2">
    <source>
        <dbReference type="Proteomes" id="UP000187406"/>
    </source>
</evidence>
<dbReference type="AlphaFoldDB" id="A0A1Q3CSK9"/>
<accession>A0A1Q3CSK9</accession>
<comment type="caution">
    <text evidence="1">The sequence shown here is derived from an EMBL/GenBank/DDBJ whole genome shotgun (WGS) entry which is preliminary data.</text>
</comment>
<dbReference type="Pfam" id="PF05340">
    <property type="entry name" value="DUF740"/>
    <property type="match status" value="1"/>
</dbReference>
<dbReference type="InterPro" id="IPR008004">
    <property type="entry name" value="OCTOPUS-like"/>
</dbReference>
<reference evidence="2" key="1">
    <citation type="submission" date="2016-04" db="EMBL/GenBank/DDBJ databases">
        <title>Cephalotus genome sequencing.</title>
        <authorList>
            <person name="Fukushima K."/>
            <person name="Hasebe M."/>
            <person name="Fang X."/>
        </authorList>
    </citation>
    <scope>NUCLEOTIDE SEQUENCE [LARGE SCALE GENOMIC DNA]</scope>
    <source>
        <strain evidence="2">cv. St1</strain>
    </source>
</reference>
<proteinExistence type="predicted"/>
<dbReference type="OrthoDB" id="1101370at2759"/>
<evidence type="ECO:0000313" key="1">
    <source>
        <dbReference type="EMBL" id="GAV83165.1"/>
    </source>
</evidence>
<gene>
    <name evidence="1" type="ORF">CFOL_v3_26616</name>
</gene>
<dbReference type="Proteomes" id="UP000187406">
    <property type="component" value="Unassembled WGS sequence"/>
</dbReference>
<sequence length="145" mass="16127">MGISDSEVKCQKHPDHKQRKGVCPYCLRERLSQLNASSNKTSVIFAPSSSSTSFCSFRASSNYKFPVICRPHRNVSEVLGSMSFKVGSVGVGINGLKKSRSIAFAPRNLLVGEAKKKNGFWSKLLYFKGNKEGLMQSRSVSRRLY</sequence>
<protein>
    <submittedName>
        <fullName evidence="1">DUF740 domain-containing protein</fullName>
    </submittedName>
</protein>
<dbReference type="EMBL" id="BDDD01002810">
    <property type="protein sequence ID" value="GAV83165.1"/>
    <property type="molecule type" value="Genomic_DNA"/>
</dbReference>